<reference evidence="1" key="2">
    <citation type="journal article" date="2024" name="Plant">
        <title>Genomic evolution and insights into agronomic trait innovations of Sesamum species.</title>
        <authorList>
            <person name="Miao H."/>
            <person name="Wang L."/>
            <person name="Qu L."/>
            <person name="Liu H."/>
            <person name="Sun Y."/>
            <person name="Le M."/>
            <person name="Wang Q."/>
            <person name="Wei S."/>
            <person name="Zheng Y."/>
            <person name="Lin W."/>
            <person name="Duan Y."/>
            <person name="Cao H."/>
            <person name="Xiong S."/>
            <person name="Wang X."/>
            <person name="Wei L."/>
            <person name="Li C."/>
            <person name="Ma Q."/>
            <person name="Ju M."/>
            <person name="Zhao R."/>
            <person name="Li G."/>
            <person name="Mu C."/>
            <person name="Tian Q."/>
            <person name="Mei H."/>
            <person name="Zhang T."/>
            <person name="Gao T."/>
            <person name="Zhang H."/>
        </authorList>
    </citation>
    <scope>NUCLEOTIDE SEQUENCE</scope>
    <source>
        <strain evidence="1">3651</strain>
    </source>
</reference>
<accession>A0AAE1Y7I5</accession>
<reference evidence="1" key="1">
    <citation type="submission" date="2020-06" db="EMBL/GenBank/DDBJ databases">
        <authorList>
            <person name="Li T."/>
            <person name="Hu X."/>
            <person name="Zhang T."/>
            <person name="Song X."/>
            <person name="Zhang H."/>
            <person name="Dai N."/>
            <person name="Sheng W."/>
            <person name="Hou X."/>
            <person name="Wei L."/>
        </authorList>
    </citation>
    <scope>NUCLEOTIDE SEQUENCE</scope>
    <source>
        <strain evidence="1">3651</strain>
        <tissue evidence="1">Leaf</tissue>
    </source>
</reference>
<feature type="non-terminal residue" evidence="1">
    <location>
        <position position="110"/>
    </location>
</feature>
<dbReference type="Proteomes" id="UP001293254">
    <property type="component" value="Unassembled WGS sequence"/>
</dbReference>
<gene>
    <name evidence="1" type="ORF">Salat_1706400</name>
</gene>
<name>A0AAE1Y7I5_9LAMI</name>
<keyword evidence="2" id="KW-1185">Reference proteome</keyword>
<dbReference type="PROSITE" id="PS51257">
    <property type="entry name" value="PROKAR_LIPOPROTEIN"/>
    <property type="match status" value="1"/>
</dbReference>
<comment type="caution">
    <text evidence="1">The sequence shown here is derived from an EMBL/GenBank/DDBJ whole genome shotgun (WGS) entry which is preliminary data.</text>
</comment>
<dbReference type="EMBL" id="JACGWO010000006">
    <property type="protein sequence ID" value="KAK4425125.1"/>
    <property type="molecule type" value="Genomic_DNA"/>
</dbReference>
<organism evidence="1 2">
    <name type="scientific">Sesamum alatum</name>
    <dbReference type="NCBI Taxonomy" id="300844"/>
    <lineage>
        <taxon>Eukaryota</taxon>
        <taxon>Viridiplantae</taxon>
        <taxon>Streptophyta</taxon>
        <taxon>Embryophyta</taxon>
        <taxon>Tracheophyta</taxon>
        <taxon>Spermatophyta</taxon>
        <taxon>Magnoliopsida</taxon>
        <taxon>eudicotyledons</taxon>
        <taxon>Gunneridae</taxon>
        <taxon>Pentapetalae</taxon>
        <taxon>asterids</taxon>
        <taxon>lamiids</taxon>
        <taxon>Lamiales</taxon>
        <taxon>Pedaliaceae</taxon>
        <taxon>Sesamum</taxon>
    </lineage>
</organism>
<dbReference type="AlphaFoldDB" id="A0AAE1Y7I5"/>
<proteinExistence type="predicted"/>
<evidence type="ECO:0000313" key="2">
    <source>
        <dbReference type="Proteomes" id="UP001293254"/>
    </source>
</evidence>
<protein>
    <submittedName>
        <fullName evidence="1">Uncharacterized protein</fullName>
    </submittedName>
</protein>
<sequence>MEAEEREGASSSNVQPGISVSCEKFWTKLWVVSVPPRVRLQVSKFCVEAVPTCRIFNVIDRKLISSVFNVEQISKCPTTYTARVSVHESVWALSNIPWHILSGVDRECIR</sequence>
<evidence type="ECO:0000313" key="1">
    <source>
        <dbReference type="EMBL" id="KAK4425125.1"/>
    </source>
</evidence>